<dbReference type="EnsemblMetazoa" id="SCAU009293-RB">
    <property type="protein sequence ID" value="SCAU009293-PB"/>
    <property type="gene ID" value="SCAU009293"/>
</dbReference>
<dbReference type="VEuPathDB" id="VectorBase:SCAU009293"/>
<dbReference type="EC" id="3.5.4.4" evidence="4"/>
<evidence type="ECO:0000313" key="14">
    <source>
        <dbReference type="EnsemblMetazoa" id="SCAU009293-PB"/>
    </source>
</evidence>
<dbReference type="InterPro" id="IPR006331">
    <property type="entry name" value="ADGF"/>
</dbReference>
<dbReference type="InterPro" id="IPR032466">
    <property type="entry name" value="Metal_Hydrolase"/>
</dbReference>
<dbReference type="PANTHER" id="PTHR11409">
    <property type="entry name" value="ADENOSINE DEAMINASE"/>
    <property type="match status" value="1"/>
</dbReference>
<dbReference type="GO" id="GO:0046103">
    <property type="term" value="P:inosine biosynthetic process"/>
    <property type="evidence" value="ECO:0007669"/>
    <property type="project" value="TreeGrafter"/>
</dbReference>
<dbReference type="OrthoDB" id="7202371at2759"/>
<feature type="domain" description="Adenosine/AMP deaminase N-terminal" evidence="13">
    <location>
        <begin position="41"/>
        <end position="117"/>
    </location>
</feature>
<proteinExistence type="inferred from homology"/>
<keyword evidence="8 11" id="KW-0732">Signal</keyword>
<dbReference type="GO" id="GO:0006154">
    <property type="term" value="P:adenosine catabolic process"/>
    <property type="evidence" value="ECO:0007669"/>
    <property type="project" value="InterPro"/>
</dbReference>
<evidence type="ECO:0000256" key="4">
    <source>
        <dbReference type="ARBA" id="ARBA00012784"/>
    </source>
</evidence>
<evidence type="ECO:0000256" key="7">
    <source>
        <dbReference type="ARBA" id="ARBA00022723"/>
    </source>
</evidence>
<comment type="catalytic activity">
    <reaction evidence="10">
        <text>adenosine + H2O + H(+) = inosine + NH4(+)</text>
        <dbReference type="Rhea" id="RHEA:24408"/>
        <dbReference type="ChEBI" id="CHEBI:15377"/>
        <dbReference type="ChEBI" id="CHEBI:15378"/>
        <dbReference type="ChEBI" id="CHEBI:16335"/>
        <dbReference type="ChEBI" id="CHEBI:17596"/>
        <dbReference type="ChEBI" id="CHEBI:28938"/>
        <dbReference type="EC" id="3.5.4.4"/>
    </reaction>
</comment>
<dbReference type="PANTHER" id="PTHR11409:SF39">
    <property type="entry name" value="ADENOSINE DEAMINASE 2"/>
    <property type="match status" value="1"/>
</dbReference>
<dbReference type="GO" id="GO:0046872">
    <property type="term" value="F:metal ion binding"/>
    <property type="evidence" value="ECO:0007669"/>
    <property type="project" value="UniProtKB-KW"/>
</dbReference>
<dbReference type="GO" id="GO:0005615">
    <property type="term" value="C:extracellular space"/>
    <property type="evidence" value="ECO:0007669"/>
    <property type="project" value="InterPro"/>
</dbReference>
<evidence type="ECO:0000313" key="15">
    <source>
        <dbReference type="Proteomes" id="UP000095300"/>
    </source>
</evidence>
<reference evidence="14" key="1">
    <citation type="submission" date="2020-05" db="UniProtKB">
        <authorList>
            <consortium name="EnsemblMetazoa"/>
        </authorList>
    </citation>
    <scope>IDENTIFICATION</scope>
    <source>
        <strain evidence="14">USDA</strain>
    </source>
</reference>
<dbReference type="Proteomes" id="UP000095300">
    <property type="component" value="Unassembled WGS sequence"/>
</dbReference>
<dbReference type="SUPFAM" id="SSF51556">
    <property type="entry name" value="Metallo-dependent hydrolases"/>
    <property type="match status" value="1"/>
</dbReference>
<dbReference type="NCBIfam" id="TIGR01431">
    <property type="entry name" value="adm_rel"/>
    <property type="match status" value="1"/>
</dbReference>
<evidence type="ECO:0000259" key="13">
    <source>
        <dbReference type="Pfam" id="PF08451"/>
    </source>
</evidence>
<comment type="cofactor">
    <cofactor evidence="1">
        <name>Zn(2+)</name>
        <dbReference type="ChEBI" id="CHEBI:29105"/>
    </cofactor>
</comment>
<protein>
    <recommendedName>
        <fullName evidence="5">Adenosine deaminase</fullName>
        <ecNumber evidence="4">3.5.4.4</ecNumber>
    </recommendedName>
</protein>
<comment type="subcellular location">
    <subcellularLocation>
        <location evidence="2">Secreted</location>
    </subcellularLocation>
</comment>
<keyword evidence="15" id="KW-1185">Reference proteome</keyword>
<evidence type="ECO:0000256" key="5">
    <source>
        <dbReference type="ARBA" id="ARBA00018099"/>
    </source>
</evidence>
<keyword evidence="6" id="KW-0964">Secreted</keyword>
<gene>
    <name evidence="14" type="primary">106095808</name>
</gene>
<dbReference type="Pfam" id="PF08451">
    <property type="entry name" value="A_deaminase_N"/>
    <property type="match status" value="1"/>
</dbReference>
<dbReference type="CDD" id="cd01321">
    <property type="entry name" value="ADGF"/>
    <property type="match status" value="1"/>
</dbReference>
<evidence type="ECO:0000256" key="2">
    <source>
        <dbReference type="ARBA" id="ARBA00004613"/>
    </source>
</evidence>
<evidence type="ECO:0000259" key="12">
    <source>
        <dbReference type="Pfam" id="PF00962"/>
    </source>
</evidence>
<evidence type="ECO:0000256" key="3">
    <source>
        <dbReference type="ARBA" id="ARBA00006083"/>
    </source>
</evidence>
<evidence type="ECO:0000256" key="8">
    <source>
        <dbReference type="ARBA" id="ARBA00022729"/>
    </source>
</evidence>
<organism evidence="14 15">
    <name type="scientific">Stomoxys calcitrans</name>
    <name type="common">Stable fly</name>
    <name type="synonym">Conops calcitrans</name>
    <dbReference type="NCBI Taxonomy" id="35570"/>
    <lineage>
        <taxon>Eukaryota</taxon>
        <taxon>Metazoa</taxon>
        <taxon>Ecdysozoa</taxon>
        <taxon>Arthropoda</taxon>
        <taxon>Hexapoda</taxon>
        <taxon>Insecta</taxon>
        <taxon>Pterygota</taxon>
        <taxon>Neoptera</taxon>
        <taxon>Endopterygota</taxon>
        <taxon>Diptera</taxon>
        <taxon>Brachycera</taxon>
        <taxon>Muscomorpha</taxon>
        <taxon>Muscoidea</taxon>
        <taxon>Muscidae</taxon>
        <taxon>Stomoxys</taxon>
    </lineage>
</organism>
<feature type="signal peptide" evidence="11">
    <location>
        <begin position="1"/>
        <end position="25"/>
    </location>
</feature>
<sequence length="519" mass="60243">MAQLAECMKMMLILSVLMLMNSVYAMELSNFTIRVIYDNLPTAYDALRAKIMEAERASSLGGNVWLSSAEEKANSILMNAKKEEINEGLKDPTKYPPSMHFFQGKQFLRQSEVFRIIQKMPKGALLHAHNKGMVSSKWVIGNLTNLYNLYTCRDVSGLLIFTYDQAQCHSEITNVCLERVNAEDKRVYEKRLEKHISMYTMHPESMITDTRKIWKRFENIFVSMDQMFKYQPAFCNYHKRLLEELCEDNIIYAEIRASLSPLYGDNNRTFNSLEVATELEKIVESFKVKHPDFLGLKIIYAKRNKGTVDEMAQRIMTFKQLHNAKPNFIIGFDLIGNEDTGDPLQKFANELTDLPPTANFFFHAGETNWYGKSDWNMMDALLLNTKRIGHGFALPKHPQLWSTIKKRNIAIEVNPLSNQVLGYIWDLRNHPASFLIAENFPIIISSDDPGLWNAKGLSYDFYYAFMAFAPAEADLRFLKQLALNSIKYSILTSEERRKINRIFQKKWEEFIYNVINMKF</sequence>
<accession>A0A1I8PM24</accession>
<dbReference type="FunFam" id="3.20.20.140:FF:000017">
    <property type="entry name" value="Adenosine deaminase 2"/>
    <property type="match status" value="1"/>
</dbReference>
<comment type="similarity">
    <text evidence="3">Belongs to the metallo-dependent hydrolases superfamily. Adenosine and AMP deaminases family. ADGF subfamily.</text>
</comment>
<feature type="chain" id="PRO_5009326870" description="Adenosine deaminase" evidence="11">
    <location>
        <begin position="26"/>
        <end position="519"/>
    </location>
</feature>
<dbReference type="AlphaFoldDB" id="A0A1I8PM24"/>
<evidence type="ECO:0000256" key="11">
    <source>
        <dbReference type="SAM" id="SignalP"/>
    </source>
</evidence>
<evidence type="ECO:0000256" key="6">
    <source>
        <dbReference type="ARBA" id="ARBA00022525"/>
    </source>
</evidence>
<keyword evidence="7" id="KW-0479">Metal-binding</keyword>
<dbReference type="Gene3D" id="3.20.20.140">
    <property type="entry name" value="Metal-dependent hydrolases"/>
    <property type="match status" value="1"/>
</dbReference>
<dbReference type="STRING" id="35570.A0A1I8PM24"/>
<dbReference type="KEGG" id="scac:106095808"/>
<dbReference type="InterPro" id="IPR001365">
    <property type="entry name" value="A_deaminase_dom"/>
</dbReference>
<evidence type="ECO:0000256" key="1">
    <source>
        <dbReference type="ARBA" id="ARBA00001947"/>
    </source>
</evidence>
<feature type="domain" description="Adenosine deaminase" evidence="12">
    <location>
        <begin position="209"/>
        <end position="500"/>
    </location>
</feature>
<evidence type="ECO:0000256" key="10">
    <source>
        <dbReference type="ARBA" id="ARBA00047764"/>
    </source>
</evidence>
<dbReference type="GO" id="GO:0004000">
    <property type="term" value="F:adenosine deaminase activity"/>
    <property type="evidence" value="ECO:0007669"/>
    <property type="project" value="InterPro"/>
</dbReference>
<dbReference type="Pfam" id="PF00962">
    <property type="entry name" value="A_deaminase"/>
    <property type="match status" value="1"/>
</dbReference>
<keyword evidence="9" id="KW-0378">Hydrolase</keyword>
<evidence type="ECO:0000256" key="9">
    <source>
        <dbReference type="ARBA" id="ARBA00022801"/>
    </source>
</evidence>
<name>A0A1I8PM24_STOCA</name>
<dbReference type="InterPro" id="IPR006330">
    <property type="entry name" value="Ado/ade_deaminase"/>
</dbReference>
<dbReference type="InterPro" id="IPR013659">
    <property type="entry name" value="A_deaminase_N"/>
</dbReference>